<name>A0A1I7YY83_9BILA</name>
<dbReference type="InterPro" id="IPR043202">
    <property type="entry name" value="Band-7_stomatin-like"/>
</dbReference>
<organism evidence="4 5">
    <name type="scientific">Steinernema glaseri</name>
    <dbReference type="NCBI Taxonomy" id="37863"/>
    <lineage>
        <taxon>Eukaryota</taxon>
        <taxon>Metazoa</taxon>
        <taxon>Ecdysozoa</taxon>
        <taxon>Nematoda</taxon>
        <taxon>Chromadorea</taxon>
        <taxon>Rhabditida</taxon>
        <taxon>Tylenchina</taxon>
        <taxon>Panagrolaimomorpha</taxon>
        <taxon>Strongyloidoidea</taxon>
        <taxon>Steinernematidae</taxon>
        <taxon>Steinernema</taxon>
    </lineage>
</organism>
<sequence>MIDAERGVESPNCEGVHKDDDEFSILTFFSCFLISVTLPITIFCSTRFLKEHERAVVFRFGKLMKGGPRGPGFIFFNPIIDRVVKVDLRVVSFDVTLQEILSTDSVTVTVYYRISDATTSVTSGRDAAKSTKLLAQTTLRDILEATTLPEMLAEREAISHQMQEALNVAAASWGVSVERVEVKEVRLPLEDT</sequence>
<dbReference type="Pfam" id="PF01145">
    <property type="entry name" value="Band_7"/>
    <property type="match status" value="1"/>
</dbReference>
<keyword evidence="2" id="KW-0472">Membrane</keyword>
<dbReference type="Proteomes" id="UP000095287">
    <property type="component" value="Unplaced"/>
</dbReference>
<dbReference type="InterPro" id="IPR001972">
    <property type="entry name" value="Stomatin_HflK_fam"/>
</dbReference>
<dbReference type="InterPro" id="IPR001107">
    <property type="entry name" value="Band_7"/>
</dbReference>
<dbReference type="PRINTS" id="PR00721">
    <property type="entry name" value="STOMATIN"/>
</dbReference>
<dbReference type="WBParaSite" id="L893_g20926.t1">
    <property type="protein sequence ID" value="L893_g20926.t1"/>
    <property type="gene ID" value="L893_g20926"/>
</dbReference>
<dbReference type="InterPro" id="IPR036013">
    <property type="entry name" value="Band_7/SPFH_dom_sf"/>
</dbReference>
<proteinExistence type="inferred from homology"/>
<evidence type="ECO:0000313" key="5">
    <source>
        <dbReference type="WBParaSite" id="L893_g20926.t1"/>
    </source>
</evidence>
<keyword evidence="2" id="KW-1133">Transmembrane helix</keyword>
<dbReference type="SUPFAM" id="SSF117892">
    <property type="entry name" value="Band 7/SPFH domain"/>
    <property type="match status" value="1"/>
</dbReference>
<accession>A0A1I7YY83</accession>
<protein>
    <submittedName>
        <fullName evidence="5">PHB domain-containing protein</fullName>
    </submittedName>
</protein>
<keyword evidence="4" id="KW-1185">Reference proteome</keyword>
<dbReference type="PANTHER" id="PTHR10264">
    <property type="entry name" value="BAND 7 PROTEIN-RELATED"/>
    <property type="match status" value="1"/>
</dbReference>
<dbReference type="Gene3D" id="3.30.479.30">
    <property type="entry name" value="Band 7 domain"/>
    <property type="match status" value="1"/>
</dbReference>
<evidence type="ECO:0000256" key="1">
    <source>
        <dbReference type="ARBA" id="ARBA00008164"/>
    </source>
</evidence>
<dbReference type="FunFam" id="3.30.479.30:FF:000004">
    <property type="entry name" value="Putative membrane protease family, stomatin"/>
    <property type="match status" value="1"/>
</dbReference>
<dbReference type="SMART" id="SM00244">
    <property type="entry name" value="PHB"/>
    <property type="match status" value="1"/>
</dbReference>
<dbReference type="AlphaFoldDB" id="A0A1I7YY83"/>
<comment type="similarity">
    <text evidence="1">Belongs to the band 7/mec-2 family.</text>
</comment>
<feature type="transmembrane region" description="Helical" evidence="2">
    <location>
        <begin position="25"/>
        <end position="44"/>
    </location>
</feature>
<dbReference type="GO" id="GO:0009898">
    <property type="term" value="C:cytoplasmic side of plasma membrane"/>
    <property type="evidence" value="ECO:0007669"/>
    <property type="project" value="UniProtKB-ARBA"/>
</dbReference>
<reference evidence="5" key="1">
    <citation type="submission" date="2016-11" db="UniProtKB">
        <authorList>
            <consortium name="WormBaseParasite"/>
        </authorList>
    </citation>
    <scope>IDENTIFICATION</scope>
</reference>
<evidence type="ECO:0000256" key="2">
    <source>
        <dbReference type="SAM" id="Phobius"/>
    </source>
</evidence>
<evidence type="ECO:0000313" key="4">
    <source>
        <dbReference type="Proteomes" id="UP000095287"/>
    </source>
</evidence>
<dbReference type="PANTHER" id="PTHR10264:SF19">
    <property type="entry name" value="AT06885P-RELATED"/>
    <property type="match status" value="1"/>
</dbReference>
<evidence type="ECO:0000259" key="3">
    <source>
        <dbReference type="SMART" id="SM00244"/>
    </source>
</evidence>
<keyword evidence="2" id="KW-0812">Transmembrane</keyword>
<feature type="domain" description="Band 7" evidence="3">
    <location>
        <begin position="44"/>
        <end position="190"/>
    </location>
</feature>